<accession>A0ABW3FXJ5</accession>
<feature type="signal peptide" evidence="2">
    <location>
        <begin position="1"/>
        <end position="38"/>
    </location>
</feature>
<feature type="compositionally biased region" description="Low complexity" evidence="1">
    <location>
        <begin position="33"/>
        <end position="46"/>
    </location>
</feature>
<keyword evidence="2" id="KW-0732">Signal</keyword>
<feature type="chain" id="PRO_5046714893" evidence="2">
    <location>
        <begin position="39"/>
        <end position="505"/>
    </location>
</feature>
<dbReference type="InterPro" id="IPR006311">
    <property type="entry name" value="TAT_signal"/>
</dbReference>
<feature type="region of interest" description="Disordered" evidence="1">
    <location>
        <begin position="33"/>
        <end position="71"/>
    </location>
</feature>
<dbReference type="RefSeq" id="WP_345601660.1">
    <property type="nucleotide sequence ID" value="NZ_BAABLT010000042.1"/>
</dbReference>
<dbReference type="PANTHER" id="PTHR35340">
    <property type="entry name" value="PQQ ENZYME REPEAT PROTEIN-RELATED"/>
    <property type="match status" value="1"/>
</dbReference>
<protein>
    <submittedName>
        <fullName evidence="3">Arylsulfotransferase family protein</fullName>
    </submittedName>
</protein>
<evidence type="ECO:0000313" key="3">
    <source>
        <dbReference type="EMBL" id="MFD0922612.1"/>
    </source>
</evidence>
<dbReference type="InterPro" id="IPR039535">
    <property type="entry name" value="ASST-like"/>
</dbReference>
<reference evidence="4" key="1">
    <citation type="journal article" date="2019" name="Int. J. Syst. Evol. Microbiol.">
        <title>The Global Catalogue of Microorganisms (GCM) 10K type strain sequencing project: providing services to taxonomists for standard genome sequencing and annotation.</title>
        <authorList>
            <consortium name="The Broad Institute Genomics Platform"/>
            <consortium name="The Broad Institute Genome Sequencing Center for Infectious Disease"/>
            <person name="Wu L."/>
            <person name="Ma J."/>
        </authorList>
    </citation>
    <scope>NUCLEOTIDE SEQUENCE [LARGE SCALE GENOMIC DNA]</scope>
    <source>
        <strain evidence="4">CCUG 56401</strain>
    </source>
</reference>
<gene>
    <name evidence="3" type="ORF">ACFQ16_22945</name>
</gene>
<evidence type="ECO:0000256" key="1">
    <source>
        <dbReference type="SAM" id="MobiDB-lite"/>
    </source>
</evidence>
<dbReference type="InterPro" id="IPR053143">
    <property type="entry name" value="Arylsulfate_ST"/>
</dbReference>
<proteinExistence type="predicted"/>
<sequence length="505" mass="54046">MSTDPTPPAIGRRAVLRMLAAASAAPLLTATGGAPASAAPQAPQGGRSYLTRPDLHPPLVEITTPPRGTAPGHIALTPAPANVFDEHAPAPRGSVQPGALLMDDTGEPVWFSPAPQGVIANLEVQRYQDKPVLTWWEGTVRVPPGFGYGQYAIVDQNYRRIATVQAGNGLQADMHEFVITPRGTALLVGYAEVRVDTTPVGGAPDAKVLEGVVQEIDIARGDVLFEWRSLQHVGLDESFLPAPTDPEQWFDYIHLNAVCEDGDGALLVSARCTHTVYRIDRSTGEVTWRLNGRKSDFAMGSDAAFAWQHDVRRQPDDTITVFDNADAAPGRGRSRALALAVDDGARTANVVRSTDSPERLLSPNQGNNQVLGDRHLFVGWGGKPYFTEFGPRDEVLFHGRFTEPITSYRAYRAAWVGRPLDAPAVVGQPGNGGTSVYASWNGATEVAKWRVLAGPDEQHLAPVRDADRTGFETRVDIPGAQAFVAVQALDASGAVLGTSPTARVG</sequence>
<dbReference type="InterPro" id="IPR011047">
    <property type="entry name" value="Quinoprotein_ADH-like_sf"/>
</dbReference>
<evidence type="ECO:0000313" key="4">
    <source>
        <dbReference type="Proteomes" id="UP001597018"/>
    </source>
</evidence>
<name>A0ABW3FXJ5_9PSEU</name>
<dbReference type="SUPFAM" id="SSF50998">
    <property type="entry name" value="Quinoprotein alcohol dehydrogenase-like"/>
    <property type="match status" value="1"/>
</dbReference>
<organism evidence="3 4">
    <name type="scientific">Saccharopolyspora rosea</name>
    <dbReference type="NCBI Taxonomy" id="524884"/>
    <lineage>
        <taxon>Bacteria</taxon>
        <taxon>Bacillati</taxon>
        <taxon>Actinomycetota</taxon>
        <taxon>Actinomycetes</taxon>
        <taxon>Pseudonocardiales</taxon>
        <taxon>Pseudonocardiaceae</taxon>
        <taxon>Saccharopolyspora</taxon>
    </lineage>
</organism>
<comment type="caution">
    <text evidence="3">The sequence shown here is derived from an EMBL/GenBank/DDBJ whole genome shotgun (WGS) entry which is preliminary data.</text>
</comment>
<dbReference type="Proteomes" id="UP001597018">
    <property type="component" value="Unassembled WGS sequence"/>
</dbReference>
<evidence type="ECO:0000256" key="2">
    <source>
        <dbReference type="SAM" id="SignalP"/>
    </source>
</evidence>
<dbReference type="PANTHER" id="PTHR35340:SF6">
    <property type="entry name" value="ASST-DOMAIN-CONTAINING PROTEIN"/>
    <property type="match status" value="1"/>
</dbReference>
<dbReference type="Pfam" id="PF14269">
    <property type="entry name" value="Arylsulfotran_2"/>
    <property type="match status" value="1"/>
</dbReference>
<dbReference type="EMBL" id="JBHTIW010000023">
    <property type="protein sequence ID" value="MFD0922612.1"/>
    <property type="molecule type" value="Genomic_DNA"/>
</dbReference>
<dbReference type="PROSITE" id="PS51318">
    <property type="entry name" value="TAT"/>
    <property type="match status" value="1"/>
</dbReference>
<keyword evidence="4" id="KW-1185">Reference proteome</keyword>